<dbReference type="PRINTS" id="PR00502">
    <property type="entry name" value="NUDIXFAMILY"/>
</dbReference>
<dbReference type="AlphaFoldDB" id="A0A381X0M0"/>
<dbReference type="Pfam" id="PF00293">
    <property type="entry name" value="NUDIX"/>
    <property type="match status" value="1"/>
</dbReference>
<feature type="domain" description="Nudix hydrolase" evidence="3">
    <location>
        <begin position="38"/>
        <end position="161"/>
    </location>
</feature>
<dbReference type="InterPro" id="IPR000086">
    <property type="entry name" value="NUDIX_hydrolase_dom"/>
</dbReference>
<comment type="cofactor">
    <cofactor evidence="1">
        <name>Mg(2+)</name>
        <dbReference type="ChEBI" id="CHEBI:18420"/>
    </cofactor>
</comment>
<dbReference type="SUPFAM" id="SSF55811">
    <property type="entry name" value="Nudix"/>
    <property type="match status" value="1"/>
</dbReference>
<evidence type="ECO:0000313" key="4">
    <source>
        <dbReference type="EMBL" id="SVA58336.1"/>
    </source>
</evidence>
<proteinExistence type="predicted"/>
<accession>A0A381X0M0</accession>
<dbReference type="InterPro" id="IPR015797">
    <property type="entry name" value="NUDIX_hydrolase-like_dom_sf"/>
</dbReference>
<reference evidence="4" key="1">
    <citation type="submission" date="2018-05" db="EMBL/GenBank/DDBJ databases">
        <authorList>
            <person name="Lanie J.A."/>
            <person name="Ng W.-L."/>
            <person name="Kazmierczak K.M."/>
            <person name="Andrzejewski T.M."/>
            <person name="Davidsen T.M."/>
            <person name="Wayne K.J."/>
            <person name="Tettelin H."/>
            <person name="Glass J.I."/>
            <person name="Rusch D."/>
            <person name="Podicherti R."/>
            <person name="Tsui H.-C.T."/>
            <person name="Winkler M.E."/>
        </authorList>
    </citation>
    <scope>NUCLEOTIDE SEQUENCE</scope>
</reference>
<dbReference type="InterPro" id="IPR020476">
    <property type="entry name" value="Nudix_hydrolase"/>
</dbReference>
<dbReference type="EMBL" id="UINC01013516">
    <property type="protein sequence ID" value="SVA58336.1"/>
    <property type="molecule type" value="Genomic_DNA"/>
</dbReference>
<protein>
    <recommendedName>
        <fullName evidence="3">Nudix hydrolase domain-containing protein</fullName>
    </recommendedName>
</protein>
<dbReference type="PROSITE" id="PS00893">
    <property type="entry name" value="NUDIX_BOX"/>
    <property type="match status" value="1"/>
</dbReference>
<dbReference type="PANTHER" id="PTHR43046">
    <property type="entry name" value="GDP-MANNOSE MANNOSYL HYDROLASE"/>
    <property type="match status" value="1"/>
</dbReference>
<dbReference type="GO" id="GO:0016787">
    <property type="term" value="F:hydrolase activity"/>
    <property type="evidence" value="ECO:0007669"/>
    <property type="project" value="UniProtKB-KW"/>
</dbReference>
<keyword evidence="2" id="KW-0378">Hydrolase</keyword>
<dbReference type="Gene3D" id="3.90.79.10">
    <property type="entry name" value="Nucleoside Triphosphate Pyrophosphohydrolase"/>
    <property type="match status" value="1"/>
</dbReference>
<organism evidence="4">
    <name type="scientific">marine metagenome</name>
    <dbReference type="NCBI Taxonomy" id="408172"/>
    <lineage>
        <taxon>unclassified sequences</taxon>
        <taxon>metagenomes</taxon>
        <taxon>ecological metagenomes</taxon>
    </lineage>
</organism>
<dbReference type="PANTHER" id="PTHR43046:SF2">
    <property type="entry name" value="8-OXO-DGTP DIPHOSPHATASE-RELATED"/>
    <property type="match status" value="1"/>
</dbReference>
<dbReference type="InterPro" id="IPR020084">
    <property type="entry name" value="NUDIX_hydrolase_CS"/>
</dbReference>
<evidence type="ECO:0000256" key="2">
    <source>
        <dbReference type="ARBA" id="ARBA00022801"/>
    </source>
</evidence>
<sequence>MISEDRYCSFCARLLDKTLIQGVERPTCLKCRRVIYYDPKLAVTVVIEVNGKVIMVKRAVDPGKGLWGFPGGYVNRGERVEDGAAREVNEETGLIVTIDRLIGLFSEPNDPIVLAVYSGHKVGGCLNSDSIEVMDVEGFSLNHLPPLAFERDLSILETWKKRKSL</sequence>
<evidence type="ECO:0000259" key="3">
    <source>
        <dbReference type="PROSITE" id="PS51462"/>
    </source>
</evidence>
<evidence type="ECO:0000256" key="1">
    <source>
        <dbReference type="ARBA" id="ARBA00001946"/>
    </source>
</evidence>
<gene>
    <name evidence="4" type="ORF">METZ01_LOCUS111190</name>
</gene>
<dbReference type="PROSITE" id="PS51462">
    <property type="entry name" value="NUDIX"/>
    <property type="match status" value="1"/>
</dbReference>
<name>A0A381X0M0_9ZZZZ</name>